<dbReference type="RefSeq" id="WP_148952136.1">
    <property type="nucleotide sequence ID" value="NZ_CP043312.1"/>
</dbReference>
<dbReference type="GO" id="GO:0006412">
    <property type="term" value="P:translation"/>
    <property type="evidence" value="ECO:0007669"/>
    <property type="project" value="UniProtKB-UniRule"/>
</dbReference>
<evidence type="ECO:0000313" key="8">
    <source>
        <dbReference type="Proteomes" id="UP000323844"/>
    </source>
</evidence>
<proteinExistence type="inferred from homology"/>
<evidence type="ECO:0000256" key="2">
    <source>
        <dbReference type="ARBA" id="ARBA00022730"/>
    </source>
</evidence>
<comment type="subunit">
    <text evidence="6">Part of the 30S ribosomal subunit.</text>
</comment>
<dbReference type="InterPro" id="IPR019984">
    <property type="entry name" value="Ribosomal_uS17_bact/chlr"/>
</dbReference>
<protein>
    <recommendedName>
        <fullName evidence="6">Small ribosomal subunit protein uS17</fullName>
    </recommendedName>
</protein>
<evidence type="ECO:0000256" key="3">
    <source>
        <dbReference type="ARBA" id="ARBA00022884"/>
    </source>
</evidence>
<dbReference type="GO" id="GO:0022627">
    <property type="term" value="C:cytosolic small ribosomal subunit"/>
    <property type="evidence" value="ECO:0007669"/>
    <property type="project" value="UniProtKB-UniRule"/>
</dbReference>
<dbReference type="Gene3D" id="2.40.50.140">
    <property type="entry name" value="Nucleic acid-binding proteins"/>
    <property type="match status" value="1"/>
</dbReference>
<comment type="function">
    <text evidence="6">One of the primary rRNA binding proteins, it binds specifically to the 5'-end of 16S ribosomal RNA.</text>
</comment>
<evidence type="ECO:0000256" key="4">
    <source>
        <dbReference type="ARBA" id="ARBA00022980"/>
    </source>
</evidence>
<accession>A0A5C0UHV7</accession>
<evidence type="ECO:0000256" key="5">
    <source>
        <dbReference type="ARBA" id="ARBA00023274"/>
    </source>
</evidence>
<dbReference type="SUPFAM" id="SSF50249">
    <property type="entry name" value="Nucleic acid-binding proteins"/>
    <property type="match status" value="1"/>
</dbReference>
<dbReference type="NCBIfam" id="TIGR03635">
    <property type="entry name" value="uS17_bact"/>
    <property type="match status" value="1"/>
</dbReference>
<organism evidence="7 8">
    <name type="scientific">Candidatus Sneabacter namystus</name>
    <dbReference type="NCBI Taxonomy" id="2601646"/>
    <lineage>
        <taxon>Bacteria</taxon>
        <taxon>Pseudomonadati</taxon>
        <taxon>Pseudomonadota</taxon>
        <taxon>Alphaproteobacteria</taxon>
        <taxon>Rickettsiales</taxon>
        <taxon>Rickettsiaceae</taxon>
        <taxon>Rickettsieae</taxon>
        <taxon>Candidatus Sneabacter</taxon>
    </lineage>
</organism>
<dbReference type="Proteomes" id="UP000323844">
    <property type="component" value="Chromosome"/>
</dbReference>
<keyword evidence="8" id="KW-1185">Reference proteome</keyword>
<dbReference type="InterPro" id="IPR012340">
    <property type="entry name" value="NA-bd_OB-fold"/>
</dbReference>
<dbReference type="InterPro" id="IPR000266">
    <property type="entry name" value="Ribosomal_uS17"/>
</dbReference>
<comment type="similarity">
    <text evidence="1 6">Belongs to the universal ribosomal protein uS17 family.</text>
</comment>
<gene>
    <name evidence="6 7" type="primary">rpsQ</name>
    <name evidence="7" type="ORF">FZC37_02465</name>
</gene>
<reference evidence="7 8" key="1">
    <citation type="submission" date="2019-08" db="EMBL/GenBank/DDBJ databases">
        <title>Highly reduced genomes of protist endosymbionts show evolutionary convergence.</title>
        <authorList>
            <person name="George E."/>
            <person name="Husnik F."/>
            <person name="Tashyreva D."/>
            <person name="Prokopchuk G."/>
            <person name="Horak A."/>
            <person name="Kwong W.K."/>
            <person name="Lukes J."/>
            <person name="Keeling P.J."/>
        </authorList>
    </citation>
    <scope>NUCLEOTIDE SEQUENCE [LARGE SCALE GENOMIC DNA]</scope>
    <source>
        <strain evidence="7">1621</strain>
    </source>
</reference>
<dbReference type="OrthoDB" id="9811714at2"/>
<dbReference type="EMBL" id="CP043312">
    <property type="protein sequence ID" value="QEK39775.1"/>
    <property type="molecule type" value="Genomic_DNA"/>
</dbReference>
<dbReference type="PANTHER" id="PTHR10744">
    <property type="entry name" value="40S RIBOSOMAL PROTEIN S11 FAMILY MEMBER"/>
    <property type="match status" value="1"/>
</dbReference>
<sequence length="75" mass="8708">MPKRILQGSVVSASRDKTVSVLVKRRFTSPLYKKIVSRTKKYHAHDSKNMYKVGDKVKIEENSPISKTKKWVVLY</sequence>
<dbReference type="GO" id="GO:0019843">
    <property type="term" value="F:rRNA binding"/>
    <property type="evidence" value="ECO:0007669"/>
    <property type="project" value="UniProtKB-UniRule"/>
</dbReference>
<dbReference type="HAMAP" id="MF_01345_B">
    <property type="entry name" value="Ribosomal_uS17_B"/>
    <property type="match status" value="1"/>
</dbReference>
<keyword evidence="3 6" id="KW-0694">RNA-binding</keyword>
<dbReference type="NCBIfam" id="NF004123">
    <property type="entry name" value="PRK05610.1"/>
    <property type="match status" value="1"/>
</dbReference>
<keyword evidence="2 6" id="KW-0699">rRNA-binding</keyword>
<evidence type="ECO:0000313" key="7">
    <source>
        <dbReference type="EMBL" id="QEK39775.1"/>
    </source>
</evidence>
<dbReference type="PRINTS" id="PR00973">
    <property type="entry name" value="RIBOSOMALS17"/>
</dbReference>
<dbReference type="KEGG" id="snay:FZC37_02465"/>
<dbReference type="PANTHER" id="PTHR10744:SF1">
    <property type="entry name" value="SMALL RIBOSOMAL SUBUNIT PROTEIN US17M"/>
    <property type="match status" value="1"/>
</dbReference>
<evidence type="ECO:0000256" key="1">
    <source>
        <dbReference type="ARBA" id="ARBA00010254"/>
    </source>
</evidence>
<name>A0A5C0UHV7_9RICK</name>
<evidence type="ECO:0000256" key="6">
    <source>
        <dbReference type="HAMAP-Rule" id="MF_01345"/>
    </source>
</evidence>
<dbReference type="GO" id="GO:0003735">
    <property type="term" value="F:structural constituent of ribosome"/>
    <property type="evidence" value="ECO:0007669"/>
    <property type="project" value="UniProtKB-UniRule"/>
</dbReference>
<keyword evidence="5 6" id="KW-0687">Ribonucleoprotein</keyword>
<dbReference type="AlphaFoldDB" id="A0A5C0UHV7"/>
<keyword evidence="4 6" id="KW-0689">Ribosomal protein</keyword>
<dbReference type="Pfam" id="PF00366">
    <property type="entry name" value="Ribosomal_S17"/>
    <property type="match status" value="1"/>
</dbReference>
<dbReference type="CDD" id="cd00364">
    <property type="entry name" value="Ribosomal_uS17"/>
    <property type="match status" value="1"/>
</dbReference>